<evidence type="ECO:0000313" key="3">
    <source>
        <dbReference type="EMBL" id="KZN16278.1"/>
    </source>
</evidence>
<reference evidence="4" key="1">
    <citation type="submission" date="2016-03" db="EMBL/GenBank/DDBJ databases">
        <authorList>
            <person name="Ray J."/>
            <person name="Price M."/>
            <person name="Deutschbauer A."/>
        </authorList>
    </citation>
    <scope>NUCLEOTIDE SEQUENCE [LARGE SCALE GENOMIC DNA]</scope>
    <source>
        <strain evidence="4">FW300-N1B4</strain>
    </source>
</reference>
<organism evidence="3 4">
    <name type="scientific">Pseudomonas fluorescens</name>
    <dbReference type="NCBI Taxonomy" id="294"/>
    <lineage>
        <taxon>Bacteria</taxon>
        <taxon>Pseudomonadati</taxon>
        <taxon>Pseudomonadota</taxon>
        <taxon>Gammaproteobacteria</taxon>
        <taxon>Pseudomonadales</taxon>
        <taxon>Pseudomonadaceae</taxon>
        <taxon>Pseudomonas</taxon>
    </lineage>
</organism>
<comment type="caution">
    <text evidence="3">The sequence shown here is derived from an EMBL/GenBank/DDBJ whole genome shotgun (WGS) entry which is preliminary data.</text>
</comment>
<evidence type="ECO:0000256" key="1">
    <source>
        <dbReference type="SAM" id="MobiDB-lite"/>
    </source>
</evidence>
<evidence type="ECO:0000259" key="2">
    <source>
        <dbReference type="Pfam" id="PF20178"/>
    </source>
</evidence>
<dbReference type="Gene3D" id="3.40.50.11550">
    <property type="match status" value="2"/>
</dbReference>
<dbReference type="CDD" id="cd14729">
    <property type="entry name" value="RtxA-like"/>
    <property type="match status" value="2"/>
</dbReference>
<dbReference type="Pfam" id="PF20178">
    <property type="entry name" value="ToxA_N"/>
    <property type="match status" value="1"/>
</dbReference>
<dbReference type="OrthoDB" id="5653126at2"/>
<dbReference type="RefSeq" id="WP_063341443.1">
    <property type="nucleotide sequence ID" value="NZ_LUKJ01000003.1"/>
</dbReference>
<feature type="region of interest" description="Disordered" evidence="1">
    <location>
        <begin position="450"/>
        <end position="483"/>
    </location>
</feature>
<feature type="domain" description="Dermonecrotic toxin N-terminal" evidence="2">
    <location>
        <begin position="29"/>
        <end position="287"/>
    </location>
</feature>
<dbReference type="InterPro" id="IPR046673">
    <property type="entry name" value="ToxA_N"/>
</dbReference>
<name>A0A166MV81_PSEFL</name>
<evidence type="ECO:0000313" key="4">
    <source>
        <dbReference type="Proteomes" id="UP000076489"/>
    </source>
</evidence>
<dbReference type="EMBL" id="LUKJ01000003">
    <property type="protein sequence ID" value="KZN16278.1"/>
    <property type="molecule type" value="Genomic_DNA"/>
</dbReference>
<dbReference type="Proteomes" id="UP000076489">
    <property type="component" value="Unassembled WGS sequence"/>
</dbReference>
<gene>
    <name evidence="3" type="ORF">A1D17_08955</name>
</gene>
<dbReference type="SUPFAM" id="SSF159501">
    <property type="entry name" value="EreA/ChaN-like"/>
    <property type="match status" value="2"/>
</dbReference>
<proteinExistence type="predicted"/>
<protein>
    <submittedName>
        <fullName evidence="3">Toxin</fullName>
    </submittedName>
</protein>
<sequence length="1570" mass="173935">MNSTAPRPLPNAADKATLKEIANHVILTCPGLQDVAHEIASDLLKQHDIPSLDPDHIYFHRFDAAQSSAKTFTGWEHIQATPSESTTLTQLVIQRFRPTDQDNADLLDLYGGFYTAGPDAGNFNETNEVRLHGNEVLKYFWAIDFSTLYTDRLTAFWNDSGTDFRTLAKCNFLIKAVQARDKRQLSDEDFQFVTNEVFGPMTWPVSLQMLQSEHPGTDNTRTLDVAGYVATNILRFVAPKGRQIVYLPGDTDAFQVLETATDMHYWMLQRMNKEEARPAFMTHFSLADRQRIAENITDLMNQLVSTWGKYDHHLINQENQVIRGDAFSWLRDSTKAAMFAEATLSLTSNGDLRKKLWIGYLSAGMKVFGPMAVVGWPIALPVVGASLVSMGLNIDQAVNGKTAEVRKAGIVGAVLSGIDVLFNLLALKGPGSLEEVGPEIDAAEAQEMADLKGKTQPSEGPGPTPSEVPVKAPGNAEPSVKVPESFKSDVPLSEDTLVREPGKFQGTYRLASNPSSAIKLNGNAYYVRFENGLNGRGHWAIIDPVKPNAFSGSIPVRLSAEGQWEIIPRLGLRGGMEASPVAGATGEPVEGWARTPGVHVPGLEDPEMRAWALGGPDVHAHFRRIWTIGSIDVRSVLGTDVDTAGPRSVFMSPFDEHAETLSEFELAQEEPRRNLISDANAYYELNPPTPRLPVSSAQQINTSTELLDTAFAEKPGLVVGEGRGSIGSKQFLIENMPALARQGVKTLYLQELLANVNQLDLDTFARTGEMPEELENYLRKLDFKAGNDPEGRFNLLALVKAANAQRVRVQAVDMTTTYNINESHFFQPDNQMARTFFASQVIQLNEELKGPANWVALVAQEHMTSFRGYRGISEQTDALSIRIDDVTPGQVQPIGSDPGLAVEYEDYPDSPVHEAVDGLTDFGSIRALIKGDWRVQMETPWADRTPQALRTLLSEPGMFTFQRYRSSLLVVYRNANNHIADSVIRSTPGGRINLDTPLGSAHDSITVDNFEKLKQTLIERGMKPMGWPDLTGEAEGAASMFEGLAQAFPEIQRPTLPDNWQANELLEGMTPEREPGKYQGIYRLDSNPSTAIMLDDTPYYVDFKTDVNGVGHWAIINPENPTAFSGSIAVRLNAEGNWETVSKEGLKGGGKVFNTPGAVHPGASSSTPRLPAPYSAYEVPAELRSALKEAADGLRDRALSDFYDSGQEFDPYMDFKAIRKRLYQDAVRFYEAPTLPPRPPIPQLDPATTNQAIIQEIFKESRGLVIGESHADTGSKQFLIDNMAQLARQNVKTLYMEHLLTDFHQADLDKLFNTGSMSQSLEQYLKGLDQGHTTDPLERYTFLEVVRTAAKHRIRVQAIDCMASYKLRGMRSGSVEESIDKETVRQKMMNFYARTVIRTDQATHGVHKWVALMGNSHANTYRNVAGVSELEEAIGLRIEDVAEGQSTSIVADPGRRYSTGQIGQAVEFVKNDLRLQVETPWMAQTMPEIETLLSRPGLYTLKQERIGTYLVHRSKDNSLVRTAIETDLGYYYINRPSWPSISGRRFPSIKALLGALDQMGMTLAGWSKRL</sequence>
<accession>A0A166MV81</accession>
<reference evidence="3 4" key="2">
    <citation type="journal article" date="2018" name="Nature">
        <title>Mutant phenotypes for thousands of bacterial genes of unknown function.</title>
        <authorList>
            <person name="Price M.N."/>
            <person name="Wetmore K.M."/>
            <person name="Waters R.J."/>
            <person name="Callaghan M."/>
            <person name="Ray J."/>
            <person name="Liu H."/>
            <person name="Kuehl J.V."/>
            <person name="Melnyk R.A."/>
            <person name="Lamson J.S."/>
            <person name="Suh Y."/>
            <person name="Carlson H.K."/>
            <person name="Esquivel Z."/>
            <person name="Sadeeshkumar H."/>
            <person name="Chakraborty R."/>
            <person name="Zane G.M."/>
            <person name="Rubin B.E."/>
            <person name="Wall J.D."/>
            <person name="Visel A."/>
            <person name="Bristow J."/>
            <person name="Blow M.J."/>
            <person name="Arkin A.P."/>
            <person name="Deutschbauer A.M."/>
        </authorList>
    </citation>
    <scope>NUCLEOTIDE SEQUENCE [LARGE SCALE GENOMIC DNA]</scope>
    <source>
        <strain evidence="3 4">FW300-N1B4</strain>
    </source>
</reference>